<feature type="domain" description="JmjC" evidence="6">
    <location>
        <begin position="103"/>
        <end position="231"/>
    </location>
</feature>
<dbReference type="Gene3D" id="2.60.120.650">
    <property type="entry name" value="Cupin"/>
    <property type="match status" value="1"/>
</dbReference>
<keyword evidence="2" id="KW-0479">Metal-binding</keyword>
<dbReference type="InterPro" id="IPR046799">
    <property type="entry name" value="ROXA-like_wH"/>
</dbReference>
<keyword evidence="7" id="KW-0689">Ribosomal protein</keyword>
<evidence type="ECO:0000256" key="5">
    <source>
        <dbReference type="ARBA" id="ARBA00023004"/>
    </source>
</evidence>
<keyword evidence="4" id="KW-0560">Oxidoreductase</keyword>
<accession>A0ABQ6HE62</accession>
<dbReference type="EMBL" id="BSSV01000006">
    <property type="protein sequence ID" value="GLX86393.1"/>
    <property type="molecule type" value="Genomic_DNA"/>
</dbReference>
<evidence type="ECO:0000256" key="1">
    <source>
        <dbReference type="ARBA" id="ARBA00001954"/>
    </source>
</evidence>
<sequence>MEKIKEHKMNQLDWGDLTPERFLKEYWQKKPLLIKGGFKNFIDPVSPEELAGFAMEEEIESRIVAKGENHMWSVEHGPFESFEDYGDKDWTLLVQATNNWSEATHALLEPFRFMPNWRLDDVMVSFSTPNGGVGPHLDQYDVFIIQGFGKRHWKVGLPDESLETLVPHEDLKQVSAFTPVIDVITEAGDILYIPPNHPHDGVATENALNYSVGFQAPSSQELISTFADLMIDRELGTARFGDPKRKPTNAPEELTHSDIASLQTFMVEAIKDRKLFNNFIGGYLTHNHHTLEIIEPEEEISHQTFEELVASGDLIIKPVLGIKALYNCDNASLFVNGNKFVLGDDAIELAKMIARGAPLTAMELESSITSLNNVNLLTTLINMGYWYIDQSDEL</sequence>
<protein>
    <submittedName>
        <fullName evidence="7">50S ribosomal protein L16 arginine hydroxylase</fullName>
    </submittedName>
</protein>
<evidence type="ECO:0000313" key="8">
    <source>
        <dbReference type="Proteomes" id="UP001157134"/>
    </source>
</evidence>
<proteinExistence type="predicted"/>
<dbReference type="Pfam" id="PF20514">
    <property type="entry name" value="WHD_ROXA"/>
    <property type="match status" value="1"/>
</dbReference>
<keyword evidence="5" id="KW-0408">Iron</keyword>
<dbReference type="Pfam" id="PF08007">
    <property type="entry name" value="JmjC_2"/>
    <property type="match status" value="1"/>
</dbReference>
<keyword evidence="7" id="KW-0687">Ribonucleoprotein</keyword>
<dbReference type="InterPro" id="IPR039994">
    <property type="entry name" value="NO66-like"/>
</dbReference>
<evidence type="ECO:0000256" key="2">
    <source>
        <dbReference type="ARBA" id="ARBA00022723"/>
    </source>
</evidence>
<keyword evidence="8" id="KW-1185">Reference proteome</keyword>
<reference evidence="7 8" key="1">
    <citation type="submission" date="2023-03" db="EMBL/GenBank/DDBJ databases">
        <title>Thalassotalea loyana LMG 22536T draft genome sequence.</title>
        <authorList>
            <person name="Sawabe T."/>
        </authorList>
    </citation>
    <scope>NUCLEOTIDE SEQUENCE [LARGE SCALE GENOMIC DNA]</scope>
    <source>
        <strain evidence="7 8">LMG 22536</strain>
    </source>
</reference>
<dbReference type="Proteomes" id="UP001157134">
    <property type="component" value="Unassembled WGS sequence"/>
</dbReference>
<dbReference type="Gene3D" id="3.40.366.30">
    <property type="entry name" value="50S ribosomal protein L16 arginine hydroxylase, Chain A, Domain 2"/>
    <property type="match status" value="1"/>
</dbReference>
<evidence type="ECO:0000256" key="3">
    <source>
        <dbReference type="ARBA" id="ARBA00022964"/>
    </source>
</evidence>
<dbReference type="SMART" id="SM00558">
    <property type="entry name" value="JmjC"/>
    <property type="match status" value="1"/>
</dbReference>
<dbReference type="PANTHER" id="PTHR13096:SF8">
    <property type="entry name" value="RIBOSOMAL OXYGENASE 1"/>
    <property type="match status" value="1"/>
</dbReference>
<organism evidence="7 8">
    <name type="scientific">Thalassotalea loyana</name>
    <dbReference type="NCBI Taxonomy" id="280483"/>
    <lineage>
        <taxon>Bacteria</taxon>
        <taxon>Pseudomonadati</taxon>
        <taxon>Pseudomonadota</taxon>
        <taxon>Gammaproteobacteria</taxon>
        <taxon>Alteromonadales</taxon>
        <taxon>Colwelliaceae</taxon>
        <taxon>Thalassotalea</taxon>
    </lineage>
</organism>
<evidence type="ECO:0000256" key="4">
    <source>
        <dbReference type="ARBA" id="ARBA00023002"/>
    </source>
</evidence>
<name>A0ABQ6HE62_9GAMM</name>
<evidence type="ECO:0000259" key="6">
    <source>
        <dbReference type="PROSITE" id="PS51184"/>
    </source>
</evidence>
<comment type="cofactor">
    <cofactor evidence="1">
        <name>Fe(2+)</name>
        <dbReference type="ChEBI" id="CHEBI:29033"/>
    </cofactor>
</comment>
<dbReference type="InterPro" id="IPR003347">
    <property type="entry name" value="JmjC_dom"/>
</dbReference>
<dbReference type="SUPFAM" id="SSF51197">
    <property type="entry name" value="Clavaminate synthase-like"/>
    <property type="match status" value="1"/>
</dbReference>
<dbReference type="PROSITE" id="PS51184">
    <property type="entry name" value="JMJC"/>
    <property type="match status" value="1"/>
</dbReference>
<dbReference type="PANTHER" id="PTHR13096">
    <property type="entry name" value="MINA53 MYC INDUCED NUCLEAR ANTIGEN"/>
    <property type="match status" value="1"/>
</dbReference>
<dbReference type="GO" id="GO:0005840">
    <property type="term" value="C:ribosome"/>
    <property type="evidence" value="ECO:0007669"/>
    <property type="project" value="UniProtKB-KW"/>
</dbReference>
<gene>
    <name evidence="7" type="ORF">tloyanaT_26460</name>
</gene>
<keyword evidence="3" id="KW-0223">Dioxygenase</keyword>
<comment type="caution">
    <text evidence="7">The sequence shown here is derived from an EMBL/GenBank/DDBJ whole genome shotgun (WGS) entry which is preliminary data.</text>
</comment>
<evidence type="ECO:0000313" key="7">
    <source>
        <dbReference type="EMBL" id="GLX86393.1"/>
    </source>
</evidence>